<dbReference type="Proteomes" id="UP000746747">
    <property type="component" value="Unassembled WGS sequence"/>
</dbReference>
<comment type="caution">
    <text evidence="4">The sequence shown here is derived from an EMBL/GenBank/DDBJ whole genome shotgun (WGS) entry which is preliminary data.</text>
</comment>
<feature type="domain" description="BRO1" evidence="3">
    <location>
        <begin position="111"/>
        <end position="421"/>
    </location>
</feature>
<dbReference type="SMART" id="SM01041">
    <property type="entry name" value="BRO1"/>
    <property type="match status" value="1"/>
</dbReference>
<feature type="compositionally biased region" description="Basic and acidic residues" evidence="2">
    <location>
        <begin position="401"/>
        <end position="412"/>
    </location>
</feature>
<comment type="similarity">
    <text evidence="1">Belongs to the BROX family.</text>
</comment>
<organism evidence="4 5">
    <name type="scientific">Cercopithifilaria johnstoni</name>
    <dbReference type="NCBI Taxonomy" id="2874296"/>
    <lineage>
        <taxon>Eukaryota</taxon>
        <taxon>Metazoa</taxon>
        <taxon>Ecdysozoa</taxon>
        <taxon>Nematoda</taxon>
        <taxon>Chromadorea</taxon>
        <taxon>Rhabditida</taxon>
        <taxon>Spirurina</taxon>
        <taxon>Spiruromorpha</taxon>
        <taxon>Filarioidea</taxon>
        <taxon>Onchocercidae</taxon>
        <taxon>Cercopithifilaria</taxon>
    </lineage>
</organism>
<evidence type="ECO:0000256" key="2">
    <source>
        <dbReference type="SAM" id="MobiDB-lite"/>
    </source>
</evidence>
<keyword evidence="5" id="KW-1185">Reference proteome</keyword>
<evidence type="ECO:0000259" key="3">
    <source>
        <dbReference type="PROSITE" id="PS51180"/>
    </source>
</evidence>
<dbReference type="PROSITE" id="PS51180">
    <property type="entry name" value="BRO1"/>
    <property type="match status" value="1"/>
</dbReference>
<reference evidence="4" key="1">
    <citation type="submission" date="2021-09" db="EMBL/GenBank/DDBJ databases">
        <authorList>
            <consortium name="Pathogen Informatics"/>
        </authorList>
    </citation>
    <scope>NUCLEOTIDE SEQUENCE</scope>
</reference>
<dbReference type="OrthoDB" id="10266451at2759"/>
<dbReference type="PANTHER" id="PTHR23032:SF13">
    <property type="entry name" value="BRO1 DOMAIN-CONTAINING PROTEIN BROX"/>
    <property type="match status" value="1"/>
</dbReference>
<dbReference type="InterPro" id="IPR004328">
    <property type="entry name" value="BRO1_dom"/>
</dbReference>
<evidence type="ECO:0000313" key="4">
    <source>
        <dbReference type="EMBL" id="CAG9539004.1"/>
    </source>
</evidence>
<gene>
    <name evidence="4" type="ORF">CJOHNSTONI_LOCUS8649</name>
</gene>
<feature type="region of interest" description="Disordered" evidence="2">
    <location>
        <begin position="389"/>
        <end position="421"/>
    </location>
</feature>
<evidence type="ECO:0000313" key="5">
    <source>
        <dbReference type="Proteomes" id="UP000746747"/>
    </source>
</evidence>
<dbReference type="InterPro" id="IPR038499">
    <property type="entry name" value="BRO1_sf"/>
</dbReference>
<dbReference type="AlphaFoldDB" id="A0A8J2QAY4"/>
<dbReference type="EMBL" id="CAKAEH010001736">
    <property type="protein sequence ID" value="CAG9539004.1"/>
    <property type="molecule type" value="Genomic_DNA"/>
</dbReference>
<sequence length="421" mass="47700">MAHWFHRNPIKATEHVDFQLKSILTTPQTLKICNELRLRRNHLLEHFKNASNDMDVLDDDFKQYISLFSGFVFAVDRDKITDMKTSKLSALLRFRWCNSMLGTAAIEVSDSWYEVLNICVNMALWLSKHAAWIAAKDEVFERDAKKAHTCLRCATGILIFVRENAGRITGLTSFPGSDFDPAVLTAYIHQFTAEAQEITVARAIELKHSAGLITALAYETNHLFMQADESLGKLDQSLFGKWRYYLQLKSQIYTAYAYAFLGESLLSQDKCGDAVRACREGISCFDVAVDFAGKYRKASGPGTTAEPESHLFFRRIRPLLERHMEKAERENGFIYHQRVPDICPELEGKPTFGLVQAEPFVLPNINPLWTPAVYEAFDISKAKMPDFSKIKKSSKSLPPVQEEKVYETERDPGGLSGCTVS</sequence>
<protein>
    <recommendedName>
        <fullName evidence="3">BRO1 domain-containing protein</fullName>
    </recommendedName>
</protein>
<evidence type="ECO:0000256" key="1">
    <source>
        <dbReference type="ARBA" id="ARBA00008901"/>
    </source>
</evidence>
<dbReference type="Gene3D" id="1.25.40.280">
    <property type="entry name" value="alix/aip1 like domains"/>
    <property type="match status" value="1"/>
</dbReference>
<name>A0A8J2QAY4_9BILA</name>
<dbReference type="Pfam" id="PF03097">
    <property type="entry name" value="BRO1"/>
    <property type="match status" value="1"/>
</dbReference>
<accession>A0A8J2QAY4</accession>
<dbReference type="InterPro" id="IPR038898">
    <property type="entry name" value="BROX"/>
</dbReference>
<dbReference type="PANTHER" id="PTHR23032">
    <property type="entry name" value="BRO1 DOMAIN-CONTAINING PROTEIN BROX"/>
    <property type="match status" value="1"/>
</dbReference>
<proteinExistence type="inferred from homology"/>